<accession>A0AAP0PWT3</accession>
<comment type="caution">
    <text evidence="1">The sequence shown here is derived from an EMBL/GenBank/DDBJ whole genome shotgun (WGS) entry which is preliminary data.</text>
</comment>
<proteinExistence type="predicted"/>
<sequence length="80" mass="9050">MLKTAEQNVKKHIASVLMVQKGKALKKKSSLWNKSQSLWNKSSPMLLLLHSPRRKRKKEIVISAMHLDIGSEIASSTLKI</sequence>
<gene>
    <name evidence="1" type="ORF">Scep_004624</name>
</gene>
<keyword evidence="2" id="KW-1185">Reference proteome</keyword>
<dbReference type="EMBL" id="JBBNAG010000002">
    <property type="protein sequence ID" value="KAK9158050.1"/>
    <property type="molecule type" value="Genomic_DNA"/>
</dbReference>
<dbReference type="AlphaFoldDB" id="A0AAP0PWT3"/>
<reference evidence="1 2" key="1">
    <citation type="submission" date="2024-01" db="EMBL/GenBank/DDBJ databases">
        <title>Genome assemblies of Stephania.</title>
        <authorList>
            <person name="Yang L."/>
        </authorList>
    </citation>
    <scope>NUCLEOTIDE SEQUENCE [LARGE SCALE GENOMIC DNA]</scope>
    <source>
        <strain evidence="1">JXDWG</strain>
        <tissue evidence="1">Leaf</tissue>
    </source>
</reference>
<evidence type="ECO:0000313" key="1">
    <source>
        <dbReference type="EMBL" id="KAK9158050.1"/>
    </source>
</evidence>
<dbReference type="Proteomes" id="UP001419268">
    <property type="component" value="Unassembled WGS sequence"/>
</dbReference>
<organism evidence="1 2">
    <name type="scientific">Stephania cephalantha</name>
    <dbReference type="NCBI Taxonomy" id="152367"/>
    <lineage>
        <taxon>Eukaryota</taxon>
        <taxon>Viridiplantae</taxon>
        <taxon>Streptophyta</taxon>
        <taxon>Embryophyta</taxon>
        <taxon>Tracheophyta</taxon>
        <taxon>Spermatophyta</taxon>
        <taxon>Magnoliopsida</taxon>
        <taxon>Ranunculales</taxon>
        <taxon>Menispermaceae</taxon>
        <taxon>Menispermoideae</taxon>
        <taxon>Cissampelideae</taxon>
        <taxon>Stephania</taxon>
    </lineage>
</organism>
<name>A0AAP0PWT3_9MAGN</name>
<evidence type="ECO:0000313" key="2">
    <source>
        <dbReference type="Proteomes" id="UP001419268"/>
    </source>
</evidence>
<protein>
    <submittedName>
        <fullName evidence="1">Uncharacterized protein</fullName>
    </submittedName>
</protein>